<comment type="similarity">
    <text evidence="2 6">Belongs to the bacterial solute-binding protein 9 family.</text>
</comment>
<evidence type="ECO:0000256" key="3">
    <source>
        <dbReference type="ARBA" id="ARBA00022448"/>
    </source>
</evidence>
<evidence type="ECO:0000313" key="8">
    <source>
        <dbReference type="Proteomes" id="UP000319342"/>
    </source>
</evidence>
<dbReference type="EMBL" id="CP036290">
    <property type="protein sequence ID" value="QDU84814.1"/>
    <property type="molecule type" value="Genomic_DNA"/>
</dbReference>
<dbReference type="InterPro" id="IPR006129">
    <property type="entry name" value="AdhesinB"/>
</dbReference>
<dbReference type="Pfam" id="PF01297">
    <property type="entry name" value="ZnuA"/>
    <property type="match status" value="1"/>
</dbReference>
<keyword evidence="5" id="KW-0732">Signal</keyword>
<dbReference type="Proteomes" id="UP000319342">
    <property type="component" value="Chromosome"/>
</dbReference>
<evidence type="ECO:0000256" key="6">
    <source>
        <dbReference type="RuleBase" id="RU003512"/>
    </source>
</evidence>
<dbReference type="InterPro" id="IPR006128">
    <property type="entry name" value="Lipoprotein_PsaA-like"/>
</dbReference>
<evidence type="ECO:0000313" key="7">
    <source>
        <dbReference type="EMBL" id="QDU84814.1"/>
    </source>
</evidence>
<dbReference type="GO" id="GO:0046872">
    <property type="term" value="F:metal ion binding"/>
    <property type="evidence" value="ECO:0007669"/>
    <property type="project" value="UniProtKB-KW"/>
</dbReference>
<evidence type="ECO:0000256" key="5">
    <source>
        <dbReference type="ARBA" id="ARBA00022729"/>
    </source>
</evidence>
<keyword evidence="3 6" id="KW-0813">Transport</keyword>
<sequence length="336" mass="35560">MSEQAAPLRRERRTFALGLLAGVFGLLLVPTCTSCGGADESQAETRPLVLSTIGQIHDIASTLAGDDLRTEVLLGAGLDPHTHRPTRADAARLTAADLVLENGLHLEALLHATLDARRASARPVVAVGESIPAEQRLAVGGAGALADDPHLWMDPVLWAEVARAVARELSDLAPAAAPDIARRLEGVLAELAELDAYARRSIDSIPAERRLLVTAHDAFGYFGRRYGIEVASVQGISTESEASVRHVQELVNLLVEREVPAIFVESSVSVRGPRALVEGAAARGHQVVVAGELYSDSMGPPGTYRGTYVGMLDHNITLITRALGGDAPAAGLRDRL</sequence>
<dbReference type="PRINTS" id="PR00690">
    <property type="entry name" value="ADHESNFAMILY"/>
</dbReference>
<name>A0A518D009_9BACT</name>
<evidence type="ECO:0000256" key="2">
    <source>
        <dbReference type="ARBA" id="ARBA00011028"/>
    </source>
</evidence>
<dbReference type="GO" id="GO:0030001">
    <property type="term" value="P:metal ion transport"/>
    <property type="evidence" value="ECO:0007669"/>
    <property type="project" value="InterPro"/>
</dbReference>
<gene>
    <name evidence="7" type="primary">troA</name>
    <name evidence="7" type="ORF">Pla163_19280</name>
</gene>
<dbReference type="Gene3D" id="3.40.50.1980">
    <property type="entry name" value="Nitrogenase molybdenum iron protein domain"/>
    <property type="match status" value="2"/>
</dbReference>
<protein>
    <submittedName>
        <fullName evidence="7">Periplasmic zinc-binding protein TroA</fullName>
    </submittedName>
</protein>
<dbReference type="AlphaFoldDB" id="A0A518D009"/>
<keyword evidence="8" id="KW-1185">Reference proteome</keyword>
<dbReference type="PANTHER" id="PTHR42953">
    <property type="entry name" value="HIGH-AFFINITY ZINC UPTAKE SYSTEM PROTEIN ZNUA-RELATED"/>
    <property type="match status" value="1"/>
</dbReference>
<keyword evidence="4" id="KW-0479">Metal-binding</keyword>
<dbReference type="InterPro" id="IPR050492">
    <property type="entry name" value="Bact_metal-bind_prot9"/>
</dbReference>
<dbReference type="InterPro" id="IPR006127">
    <property type="entry name" value="ZnuA-like"/>
</dbReference>
<proteinExistence type="inferred from homology"/>
<evidence type="ECO:0000256" key="4">
    <source>
        <dbReference type="ARBA" id="ARBA00022723"/>
    </source>
</evidence>
<accession>A0A518D009</accession>
<reference evidence="7 8" key="1">
    <citation type="submission" date="2019-02" db="EMBL/GenBank/DDBJ databases">
        <title>Deep-cultivation of Planctomycetes and their phenomic and genomic characterization uncovers novel biology.</title>
        <authorList>
            <person name="Wiegand S."/>
            <person name="Jogler M."/>
            <person name="Boedeker C."/>
            <person name="Pinto D."/>
            <person name="Vollmers J."/>
            <person name="Rivas-Marin E."/>
            <person name="Kohn T."/>
            <person name="Peeters S.H."/>
            <person name="Heuer A."/>
            <person name="Rast P."/>
            <person name="Oberbeckmann S."/>
            <person name="Bunk B."/>
            <person name="Jeske O."/>
            <person name="Meyerdierks A."/>
            <person name="Storesund J.E."/>
            <person name="Kallscheuer N."/>
            <person name="Luecker S."/>
            <person name="Lage O.M."/>
            <person name="Pohl T."/>
            <person name="Merkel B.J."/>
            <person name="Hornburger P."/>
            <person name="Mueller R.-W."/>
            <person name="Bruemmer F."/>
            <person name="Labrenz M."/>
            <person name="Spormann A.M."/>
            <person name="Op den Camp H."/>
            <person name="Overmann J."/>
            <person name="Amann R."/>
            <person name="Jetten M.S.M."/>
            <person name="Mascher T."/>
            <person name="Medema M.H."/>
            <person name="Devos D.P."/>
            <person name="Kaster A.-K."/>
            <person name="Ovreas L."/>
            <person name="Rohde M."/>
            <person name="Galperin M.Y."/>
            <person name="Jogler C."/>
        </authorList>
    </citation>
    <scope>NUCLEOTIDE SEQUENCE [LARGE SCALE GENOMIC DNA]</scope>
    <source>
        <strain evidence="7 8">Pla163</strain>
    </source>
</reference>
<dbReference type="PANTHER" id="PTHR42953:SF1">
    <property type="entry name" value="METAL-BINDING PROTEIN HI_0362-RELATED"/>
    <property type="match status" value="1"/>
</dbReference>
<evidence type="ECO:0000256" key="1">
    <source>
        <dbReference type="ARBA" id="ARBA00004196"/>
    </source>
</evidence>
<dbReference type="GO" id="GO:0030313">
    <property type="term" value="C:cell envelope"/>
    <property type="evidence" value="ECO:0007669"/>
    <property type="project" value="UniProtKB-SubCell"/>
</dbReference>
<organism evidence="7 8">
    <name type="scientific">Rohdeia mirabilis</name>
    <dbReference type="NCBI Taxonomy" id="2528008"/>
    <lineage>
        <taxon>Bacteria</taxon>
        <taxon>Pseudomonadati</taxon>
        <taxon>Planctomycetota</taxon>
        <taxon>Planctomycetia</taxon>
        <taxon>Planctomycetia incertae sedis</taxon>
        <taxon>Rohdeia</taxon>
    </lineage>
</organism>
<dbReference type="PRINTS" id="PR00691">
    <property type="entry name" value="ADHESINB"/>
</dbReference>
<dbReference type="SUPFAM" id="SSF53807">
    <property type="entry name" value="Helical backbone' metal receptor"/>
    <property type="match status" value="1"/>
</dbReference>
<dbReference type="GO" id="GO:0007155">
    <property type="term" value="P:cell adhesion"/>
    <property type="evidence" value="ECO:0007669"/>
    <property type="project" value="InterPro"/>
</dbReference>
<comment type="subcellular location">
    <subcellularLocation>
        <location evidence="1">Cell envelope</location>
    </subcellularLocation>
</comment>
<dbReference type="RefSeq" id="WP_419185744.1">
    <property type="nucleotide sequence ID" value="NZ_CP036290.1"/>
</dbReference>